<evidence type="ECO:0000256" key="12">
    <source>
        <dbReference type="PROSITE-ProRule" id="PRU00509"/>
    </source>
</evidence>
<feature type="compositionally biased region" description="Polar residues" evidence="14">
    <location>
        <begin position="1"/>
        <end position="11"/>
    </location>
</feature>
<feature type="compositionally biased region" description="Low complexity" evidence="14">
    <location>
        <begin position="234"/>
        <end position="251"/>
    </location>
</feature>
<dbReference type="Pfam" id="PF02008">
    <property type="entry name" value="zf-CXXC"/>
    <property type="match status" value="1"/>
</dbReference>
<dbReference type="EMBL" id="JAROKS010000020">
    <property type="protein sequence ID" value="KAK1791592.1"/>
    <property type="molecule type" value="Genomic_DNA"/>
</dbReference>
<evidence type="ECO:0000256" key="10">
    <source>
        <dbReference type="ARBA" id="ARBA00047840"/>
    </source>
</evidence>
<evidence type="ECO:0000256" key="13">
    <source>
        <dbReference type="RuleBase" id="RU367064"/>
    </source>
</evidence>
<name>A0AAD8Z279_9TELE</name>
<keyword evidence="5 12" id="KW-0863">Zinc-finger</keyword>
<dbReference type="InterPro" id="IPR046942">
    <property type="entry name" value="TET_oxygenase"/>
</dbReference>
<feature type="compositionally biased region" description="Basic and acidic residues" evidence="14">
    <location>
        <begin position="15"/>
        <end position="29"/>
    </location>
</feature>
<dbReference type="SMART" id="SM01333">
    <property type="entry name" value="Tet_JBP"/>
    <property type="match status" value="1"/>
</dbReference>
<feature type="region of interest" description="Disordered" evidence="14">
    <location>
        <begin position="805"/>
        <end position="845"/>
    </location>
</feature>
<feature type="region of interest" description="Disordered" evidence="14">
    <location>
        <begin position="1"/>
        <end position="59"/>
    </location>
</feature>
<comment type="catalytic activity">
    <reaction evidence="10 13">
        <text>a 5-formyl-2'-deoxycytidine in DNA + 2-oxoglutarate + O2 = a 5-carboxyl-2'-deoxycytidine in DNA + succinate + CO2 + H(+)</text>
        <dbReference type="Rhea" id="RHEA:53832"/>
        <dbReference type="Rhea" id="RHEA-COMP:13656"/>
        <dbReference type="Rhea" id="RHEA-COMP:13657"/>
        <dbReference type="ChEBI" id="CHEBI:15378"/>
        <dbReference type="ChEBI" id="CHEBI:15379"/>
        <dbReference type="ChEBI" id="CHEBI:16526"/>
        <dbReference type="ChEBI" id="CHEBI:16810"/>
        <dbReference type="ChEBI" id="CHEBI:30031"/>
        <dbReference type="ChEBI" id="CHEBI:137731"/>
        <dbReference type="ChEBI" id="CHEBI:137732"/>
        <dbReference type="EC" id="1.14.11.80"/>
    </reaction>
</comment>
<feature type="non-terminal residue" evidence="16">
    <location>
        <position position="1205"/>
    </location>
</feature>
<gene>
    <name evidence="16" type="ORF">P4O66_013586</name>
</gene>
<dbReference type="EC" id="1.14.11.80" evidence="13"/>
<keyword evidence="4 13" id="KW-0479">Metal-binding</keyword>
<dbReference type="InterPro" id="IPR040175">
    <property type="entry name" value="TET1/2/3"/>
</dbReference>
<comment type="catalytic activity">
    <reaction evidence="11 13">
        <text>a 5-hydroxymethyl-2'-deoxycytidine in DNA + 2-oxoglutarate + O2 = a 5-formyl-2'-deoxycytidine in DNA + succinate + CO2 + H2O</text>
        <dbReference type="Rhea" id="RHEA:53828"/>
        <dbReference type="Rhea" id="RHEA-COMP:13315"/>
        <dbReference type="Rhea" id="RHEA-COMP:13656"/>
        <dbReference type="ChEBI" id="CHEBI:15377"/>
        <dbReference type="ChEBI" id="CHEBI:15379"/>
        <dbReference type="ChEBI" id="CHEBI:16526"/>
        <dbReference type="ChEBI" id="CHEBI:16810"/>
        <dbReference type="ChEBI" id="CHEBI:30031"/>
        <dbReference type="ChEBI" id="CHEBI:136731"/>
        <dbReference type="ChEBI" id="CHEBI:137731"/>
        <dbReference type="EC" id="1.14.11.80"/>
    </reaction>
</comment>
<dbReference type="PANTHER" id="PTHR23358:SF2">
    <property type="entry name" value="METHYLCYTOSINE DIOXYGENASE TET1"/>
    <property type="match status" value="1"/>
</dbReference>
<comment type="cofactor">
    <cofactor evidence="13">
        <name>Zn(2+)</name>
        <dbReference type="ChEBI" id="CHEBI:29105"/>
    </cofactor>
    <text evidence="13">The zinc ions have a structural role.</text>
</comment>
<keyword evidence="7 13" id="KW-0223">Dioxygenase</keyword>
<dbReference type="AlphaFoldDB" id="A0AAD8Z279"/>
<evidence type="ECO:0000256" key="9">
    <source>
        <dbReference type="ARBA" id="ARBA00023004"/>
    </source>
</evidence>
<comment type="subcellular location">
    <subcellularLocation>
        <location evidence="1">Chromosome</location>
    </subcellularLocation>
</comment>
<comment type="catalytic activity">
    <reaction evidence="13">
        <text>a 5-methyl-2'-deoxycytidine in DNA + 2-oxoglutarate + O2 = a 5-hydroxymethyl-2'-deoxycytidine in DNA + succinate + CO2</text>
        <dbReference type="Rhea" id="RHEA:52636"/>
        <dbReference type="Rhea" id="RHEA-COMP:11370"/>
        <dbReference type="Rhea" id="RHEA-COMP:13315"/>
        <dbReference type="ChEBI" id="CHEBI:15379"/>
        <dbReference type="ChEBI" id="CHEBI:16526"/>
        <dbReference type="ChEBI" id="CHEBI:16810"/>
        <dbReference type="ChEBI" id="CHEBI:30031"/>
        <dbReference type="ChEBI" id="CHEBI:85454"/>
        <dbReference type="ChEBI" id="CHEBI:136731"/>
        <dbReference type="EC" id="1.14.11.80"/>
    </reaction>
</comment>
<evidence type="ECO:0000256" key="11">
    <source>
        <dbReference type="ARBA" id="ARBA00049431"/>
    </source>
</evidence>
<sequence>LGGNKSSQSVPQEVELPRREVTNIRRDQQAMEQDTLNIPELGDLESDDEQNKALGPNGEILPINISSEETVVEKHRELLAQKAIQLEKEKVEVLSEMVQSENCPMTTESSEKQSTTKSDGVFVKECEPATKINFVCKPKTSGPTESILPQLCDIVSQITVVGSSELDVSMLSVGCEFPKESSELEYISDARQVEDKERCSTMIMKTKDADDNDNIYKYSSHMPGLESGPLTGASFESKPSSSTESTQSSFDTESEAGSSDLAQESRATRASPLLEGNKQQCLGKARERGEGQKRRRCGHCEPCLRKINCGQCSCCLNRKTGHQICKLRKCVELKKRPSLISADGDVQIGDYLANLHVLIKETSVFIFNKVNKNHGIPYAWAHATPCSKPICYKMLVRCKNLSKLRKKDVPKAESEGISVNGTSSEQMEGTFVAPEEEACDLSGVYPAPPDPSTPLHPAPAQTKQCYHQLHLFFIFLDQITEKEEGPFYTHLGSGPTVASIREMMEDRYGEKGKAVRVEVVVYTGREGRSSQGCPIAKWVIRRGSEEEKLLCLVRQRAGHCCQNAVIVILILAWEGIPRNMADRLYEELTQTLCKYGSPTSRRCGLNEDRTCACQGLNPETCGASFSFGCSWSMYFNGCKFARSKVPRKFRLLGDFPEEEQNLESNLQNLATDLAPIYKRLAPQAYQNQVDDEESGRDCRLGRRDGHPFSGVTACLDFCAHAHRDTHNMSNGSTVVCTLTKEDNRAVRNIPEDEQLHVLPLYKISETDEFGRVEGQWAKIESGALQVLSSFPREVRLLAEPVKSARKRRLEAKKERKKQSSQDKKQSNQDKKQVTPRKVKNEHLKGFKSISSEHSPCFKMELQNYISPMPVTPDVGRHLTDLLAPCSPYNRTYCIPQVSSSQDTAALSPALHPNPTTPDYGYAGKLARSDRPPLLQHGQGLDMVTHCSPELSQQKPCRKQQGLDGPMGMKSQGFHDYCSAVKAESEEIRCLQGGAAPRPISPPRAEGLQSRLNFHQAYLGLDDHHGPLVTPRPLTPEEVKAEQVWSDSEHNFLDGDIGGVAVAPSHGSVLIECARRELHATTPILQPNRSHPTRISLVFYQHKSLNAPGHGLLQWEAKMAEKARERELAEHLRLEPGAVAALHTTKAKRSKVAENVTENKEEDAWQDKREELQVPTRQSLTVTCNGIITSAPYVLTHVTGPYNRWT</sequence>
<comment type="similarity">
    <text evidence="2 13">Belongs to the TET family.</text>
</comment>
<organism evidence="16 17">
    <name type="scientific">Electrophorus voltai</name>
    <dbReference type="NCBI Taxonomy" id="2609070"/>
    <lineage>
        <taxon>Eukaryota</taxon>
        <taxon>Metazoa</taxon>
        <taxon>Chordata</taxon>
        <taxon>Craniata</taxon>
        <taxon>Vertebrata</taxon>
        <taxon>Euteleostomi</taxon>
        <taxon>Actinopterygii</taxon>
        <taxon>Neopterygii</taxon>
        <taxon>Teleostei</taxon>
        <taxon>Ostariophysi</taxon>
        <taxon>Gymnotiformes</taxon>
        <taxon>Gymnotoidei</taxon>
        <taxon>Gymnotidae</taxon>
        <taxon>Electrophorus</taxon>
    </lineage>
</organism>
<dbReference type="GO" id="GO:0005694">
    <property type="term" value="C:chromosome"/>
    <property type="evidence" value="ECO:0007669"/>
    <property type="project" value="UniProtKB-SubCell"/>
</dbReference>
<evidence type="ECO:0000256" key="1">
    <source>
        <dbReference type="ARBA" id="ARBA00004286"/>
    </source>
</evidence>
<reference evidence="16" key="1">
    <citation type="submission" date="2023-03" db="EMBL/GenBank/DDBJ databases">
        <title>Electrophorus voltai genome.</title>
        <authorList>
            <person name="Bian C."/>
        </authorList>
    </citation>
    <scope>NUCLEOTIDE SEQUENCE</scope>
    <source>
        <strain evidence="16">CB-2022</strain>
        <tissue evidence="16">Muscle</tissue>
    </source>
</reference>
<evidence type="ECO:0000259" key="15">
    <source>
        <dbReference type="PROSITE" id="PS51058"/>
    </source>
</evidence>
<dbReference type="GO" id="GO:0040029">
    <property type="term" value="P:epigenetic regulation of gene expression"/>
    <property type="evidence" value="ECO:0007669"/>
    <property type="project" value="InterPro"/>
</dbReference>
<dbReference type="InterPro" id="IPR002857">
    <property type="entry name" value="Znf_CXXC"/>
</dbReference>
<comment type="cofactor">
    <cofactor evidence="13">
        <name>Fe(2+)</name>
        <dbReference type="ChEBI" id="CHEBI:29033"/>
    </cofactor>
    <text evidence="13">Binds 1 Fe(2+) ion per subunit.</text>
</comment>
<dbReference type="GO" id="GO:0008270">
    <property type="term" value="F:zinc ion binding"/>
    <property type="evidence" value="ECO:0007669"/>
    <property type="project" value="UniProtKB-UniRule"/>
</dbReference>
<dbReference type="Proteomes" id="UP001239994">
    <property type="component" value="Unassembled WGS sequence"/>
</dbReference>
<dbReference type="GO" id="GO:0003677">
    <property type="term" value="F:DNA binding"/>
    <property type="evidence" value="ECO:0007669"/>
    <property type="project" value="InterPro"/>
</dbReference>
<evidence type="ECO:0000313" key="16">
    <source>
        <dbReference type="EMBL" id="KAK1791592.1"/>
    </source>
</evidence>
<evidence type="ECO:0000256" key="7">
    <source>
        <dbReference type="ARBA" id="ARBA00022964"/>
    </source>
</evidence>
<evidence type="ECO:0000256" key="4">
    <source>
        <dbReference type="ARBA" id="ARBA00022723"/>
    </source>
</evidence>
<proteinExistence type="inferred from homology"/>
<evidence type="ECO:0000256" key="6">
    <source>
        <dbReference type="ARBA" id="ARBA00022833"/>
    </source>
</evidence>
<evidence type="ECO:0000256" key="3">
    <source>
        <dbReference type="ARBA" id="ARBA00022454"/>
    </source>
</evidence>
<evidence type="ECO:0000256" key="8">
    <source>
        <dbReference type="ARBA" id="ARBA00023002"/>
    </source>
</evidence>
<dbReference type="GO" id="GO:0141166">
    <property type="term" value="P:chromosomal 5-methylcytosine DNA demethylation pathway"/>
    <property type="evidence" value="ECO:0007669"/>
    <property type="project" value="UniProtKB-UniRule"/>
</dbReference>
<accession>A0AAD8Z279</accession>
<comment type="function">
    <text evidence="13">Dioxygenase that catalyzes the conversion of the modified genomic base 5-methylcytosine (5mC) into 5-hydroxymethylcytosine (5hmC) and plays a key role in epigenetic chromatin reprogramming during embryonic development.</text>
</comment>
<keyword evidence="8 13" id="KW-0560">Oxidoreductase</keyword>
<dbReference type="GO" id="GO:0005634">
    <property type="term" value="C:nucleus"/>
    <property type="evidence" value="ECO:0007669"/>
    <property type="project" value="UniProtKB-UniRule"/>
</dbReference>
<keyword evidence="3" id="KW-0158">Chromosome</keyword>
<keyword evidence="6 13" id="KW-0862">Zinc</keyword>
<dbReference type="GO" id="GO:0070579">
    <property type="term" value="F:DNA 5-methylcytosine dioxygenase activity"/>
    <property type="evidence" value="ECO:0007669"/>
    <property type="project" value="UniProtKB-UniRule"/>
</dbReference>
<dbReference type="GO" id="GO:0045944">
    <property type="term" value="P:positive regulation of transcription by RNA polymerase II"/>
    <property type="evidence" value="ECO:0007669"/>
    <property type="project" value="TreeGrafter"/>
</dbReference>
<feature type="domain" description="CXXC-type" evidence="15">
    <location>
        <begin position="290"/>
        <end position="331"/>
    </location>
</feature>
<keyword evidence="9 13" id="KW-0408">Iron</keyword>
<dbReference type="PROSITE" id="PS51058">
    <property type="entry name" value="ZF_CXXC"/>
    <property type="match status" value="1"/>
</dbReference>
<keyword evidence="17" id="KW-1185">Reference proteome</keyword>
<dbReference type="PANTHER" id="PTHR23358">
    <property type="entry name" value="METHYLCYTOSINE DIOXYGENASE TET"/>
    <property type="match status" value="1"/>
</dbReference>
<evidence type="ECO:0000256" key="5">
    <source>
        <dbReference type="ARBA" id="ARBA00022771"/>
    </source>
</evidence>
<evidence type="ECO:0000313" key="17">
    <source>
        <dbReference type="Proteomes" id="UP001239994"/>
    </source>
</evidence>
<dbReference type="Pfam" id="PF12851">
    <property type="entry name" value="Tet_JBP"/>
    <property type="match status" value="1"/>
</dbReference>
<feature type="compositionally biased region" description="Basic and acidic residues" evidence="14">
    <location>
        <begin position="811"/>
        <end position="844"/>
    </location>
</feature>
<feature type="region of interest" description="Disordered" evidence="14">
    <location>
        <begin position="211"/>
        <end position="269"/>
    </location>
</feature>
<dbReference type="InterPro" id="IPR024779">
    <property type="entry name" value="2OGFeDO_JBP1/TET_oxygenase_dom"/>
</dbReference>
<evidence type="ECO:0000256" key="14">
    <source>
        <dbReference type="SAM" id="MobiDB-lite"/>
    </source>
</evidence>
<evidence type="ECO:0000256" key="2">
    <source>
        <dbReference type="ARBA" id="ARBA00007502"/>
    </source>
</evidence>
<protein>
    <recommendedName>
        <fullName evidence="13">Methylcytosine dioxygenase TET</fullName>
        <ecNumber evidence="13">1.14.11.80</ecNumber>
    </recommendedName>
</protein>
<comment type="caution">
    <text evidence="16">The sequence shown here is derived from an EMBL/GenBank/DDBJ whole genome shotgun (WGS) entry which is preliminary data.</text>
</comment>